<organism evidence="2 3">
    <name type="scientific">Stephania yunnanensis</name>
    <dbReference type="NCBI Taxonomy" id="152371"/>
    <lineage>
        <taxon>Eukaryota</taxon>
        <taxon>Viridiplantae</taxon>
        <taxon>Streptophyta</taxon>
        <taxon>Embryophyta</taxon>
        <taxon>Tracheophyta</taxon>
        <taxon>Spermatophyta</taxon>
        <taxon>Magnoliopsida</taxon>
        <taxon>Ranunculales</taxon>
        <taxon>Menispermaceae</taxon>
        <taxon>Menispermoideae</taxon>
        <taxon>Cissampelideae</taxon>
        <taxon>Stephania</taxon>
    </lineage>
</organism>
<feature type="compositionally biased region" description="Low complexity" evidence="1">
    <location>
        <begin position="37"/>
        <end position="46"/>
    </location>
</feature>
<proteinExistence type="predicted"/>
<protein>
    <submittedName>
        <fullName evidence="2">Uncharacterized protein</fullName>
    </submittedName>
</protein>
<evidence type="ECO:0000313" key="2">
    <source>
        <dbReference type="EMBL" id="KAK9114138.1"/>
    </source>
</evidence>
<feature type="region of interest" description="Disordered" evidence="1">
    <location>
        <begin position="1"/>
        <end position="48"/>
    </location>
</feature>
<evidence type="ECO:0000256" key="1">
    <source>
        <dbReference type="SAM" id="MobiDB-lite"/>
    </source>
</evidence>
<gene>
    <name evidence="2" type="ORF">Syun_020935</name>
</gene>
<dbReference type="AlphaFoldDB" id="A0AAP0IFK7"/>
<evidence type="ECO:0000313" key="3">
    <source>
        <dbReference type="Proteomes" id="UP001420932"/>
    </source>
</evidence>
<comment type="caution">
    <text evidence="2">The sequence shown here is derived from an EMBL/GenBank/DDBJ whole genome shotgun (WGS) entry which is preliminary data.</text>
</comment>
<dbReference type="EMBL" id="JBBNAF010000009">
    <property type="protein sequence ID" value="KAK9114138.1"/>
    <property type="molecule type" value="Genomic_DNA"/>
</dbReference>
<dbReference type="Proteomes" id="UP001420932">
    <property type="component" value="Unassembled WGS sequence"/>
</dbReference>
<reference evidence="2 3" key="1">
    <citation type="submission" date="2024-01" db="EMBL/GenBank/DDBJ databases">
        <title>Genome assemblies of Stephania.</title>
        <authorList>
            <person name="Yang L."/>
        </authorList>
    </citation>
    <scope>NUCLEOTIDE SEQUENCE [LARGE SCALE GENOMIC DNA]</scope>
    <source>
        <strain evidence="2">YNDBR</strain>
        <tissue evidence="2">Leaf</tissue>
    </source>
</reference>
<name>A0AAP0IFK7_9MAGN</name>
<feature type="compositionally biased region" description="Basic and acidic residues" evidence="1">
    <location>
        <begin position="1"/>
        <end position="20"/>
    </location>
</feature>
<sequence>MRSKGEKDLVPYDPEIDRTNKEKKKKRIKMVEDQERNQQQGRGNNQLKGDLVVQDIVQGKRCLRDYFNSED</sequence>
<keyword evidence="3" id="KW-1185">Reference proteome</keyword>
<accession>A0AAP0IFK7</accession>